<reference evidence="7 8" key="1">
    <citation type="journal article" date="2013" name="Antonie Van Leeuwenhoek">
        <title>Dongia rigui sp. nov., isolated from freshwater of a large wetland in Korea.</title>
        <authorList>
            <person name="Baik K.S."/>
            <person name="Hwang Y.M."/>
            <person name="Choi J.S."/>
            <person name="Kwon J."/>
            <person name="Seong C.N."/>
        </authorList>
    </citation>
    <scope>NUCLEOTIDE SEQUENCE [LARGE SCALE GENOMIC DNA]</scope>
    <source>
        <strain evidence="7 8">04SU4-P</strain>
    </source>
</reference>
<feature type="transmembrane region" description="Helical" evidence="6">
    <location>
        <begin position="283"/>
        <end position="301"/>
    </location>
</feature>
<keyword evidence="5 6" id="KW-0472">Membrane</keyword>
<dbReference type="InterPro" id="IPR043428">
    <property type="entry name" value="LivM-like"/>
</dbReference>
<protein>
    <submittedName>
        <fullName evidence="7">Branched-chain amino acid ABC transporter permease</fullName>
    </submittedName>
</protein>
<feature type="transmembrane region" description="Helical" evidence="6">
    <location>
        <begin position="235"/>
        <end position="263"/>
    </location>
</feature>
<dbReference type="Proteomes" id="UP001271769">
    <property type="component" value="Unassembled WGS sequence"/>
</dbReference>
<evidence type="ECO:0000256" key="4">
    <source>
        <dbReference type="ARBA" id="ARBA00022989"/>
    </source>
</evidence>
<gene>
    <name evidence="7" type="ORF">SMD31_01140</name>
</gene>
<name>A0ABU5DU38_9PROT</name>
<evidence type="ECO:0000313" key="7">
    <source>
        <dbReference type="EMBL" id="MDY0870502.1"/>
    </source>
</evidence>
<dbReference type="Pfam" id="PF02653">
    <property type="entry name" value="BPD_transp_2"/>
    <property type="match status" value="1"/>
</dbReference>
<feature type="transmembrane region" description="Helical" evidence="6">
    <location>
        <begin position="201"/>
        <end position="223"/>
    </location>
</feature>
<proteinExistence type="predicted"/>
<feature type="transmembrane region" description="Helical" evidence="6">
    <location>
        <begin position="145"/>
        <end position="165"/>
    </location>
</feature>
<feature type="transmembrane region" description="Helical" evidence="6">
    <location>
        <begin position="101"/>
        <end position="118"/>
    </location>
</feature>
<feature type="transmembrane region" description="Helical" evidence="6">
    <location>
        <begin position="38"/>
        <end position="58"/>
    </location>
</feature>
<dbReference type="PANTHER" id="PTHR30482">
    <property type="entry name" value="HIGH-AFFINITY BRANCHED-CHAIN AMINO ACID TRANSPORT SYSTEM PERMEASE"/>
    <property type="match status" value="1"/>
</dbReference>
<keyword evidence="3 6" id="KW-0812">Transmembrane</keyword>
<evidence type="ECO:0000256" key="6">
    <source>
        <dbReference type="SAM" id="Phobius"/>
    </source>
</evidence>
<dbReference type="CDD" id="cd06581">
    <property type="entry name" value="TM_PBP1_LivM_like"/>
    <property type="match status" value="1"/>
</dbReference>
<dbReference type="EMBL" id="JAXCLX010000001">
    <property type="protein sequence ID" value="MDY0870502.1"/>
    <property type="molecule type" value="Genomic_DNA"/>
</dbReference>
<keyword evidence="2" id="KW-1003">Cell membrane</keyword>
<sequence>MDQQFLGLFMYALSLATMFGIYGVLCLGLNLQWGFAGLFNAGIAGFFAVGAYSTAILASPDSPHYLGGFGWPPILAIPVAMFLSGLIAWPIGRICLGLKGDYLAMATIGISEIIRLVLKNEDWLANGTMGISTIPRPFESLGQPWGNVAFLVFVLAVMLAVYVALERAWVSPWGRAMRAIRDNELAAAAIGKDVVRFRLEAFVIGAAVMGLGGALSAMYFKFIGASATEPLLTTFLVWVMLIIGGSGNNRGALLGAGLVWLIWSGTELLTNRLPAEWITRSSYMRALLIGVLLIVVLQRFAKGVLPERPPRRIDR</sequence>
<evidence type="ECO:0000256" key="5">
    <source>
        <dbReference type="ARBA" id="ARBA00023136"/>
    </source>
</evidence>
<feature type="transmembrane region" description="Helical" evidence="6">
    <location>
        <begin position="70"/>
        <end position="89"/>
    </location>
</feature>
<feature type="transmembrane region" description="Helical" evidence="6">
    <location>
        <begin position="6"/>
        <end position="31"/>
    </location>
</feature>
<accession>A0ABU5DU38</accession>
<comment type="subcellular location">
    <subcellularLocation>
        <location evidence="1">Cell membrane</location>
        <topology evidence="1">Multi-pass membrane protein</topology>
    </subcellularLocation>
</comment>
<evidence type="ECO:0000256" key="2">
    <source>
        <dbReference type="ARBA" id="ARBA00022475"/>
    </source>
</evidence>
<comment type="caution">
    <text evidence="7">The sequence shown here is derived from an EMBL/GenBank/DDBJ whole genome shotgun (WGS) entry which is preliminary data.</text>
</comment>
<evidence type="ECO:0000256" key="1">
    <source>
        <dbReference type="ARBA" id="ARBA00004651"/>
    </source>
</evidence>
<keyword evidence="8" id="KW-1185">Reference proteome</keyword>
<organism evidence="7 8">
    <name type="scientific">Dongia rigui</name>
    <dbReference type="NCBI Taxonomy" id="940149"/>
    <lineage>
        <taxon>Bacteria</taxon>
        <taxon>Pseudomonadati</taxon>
        <taxon>Pseudomonadota</taxon>
        <taxon>Alphaproteobacteria</taxon>
        <taxon>Rhodospirillales</taxon>
        <taxon>Dongiaceae</taxon>
        <taxon>Dongia</taxon>
    </lineage>
</organism>
<dbReference type="InterPro" id="IPR001851">
    <property type="entry name" value="ABC_transp_permease"/>
</dbReference>
<dbReference type="PANTHER" id="PTHR30482:SF10">
    <property type="entry name" value="HIGH-AFFINITY BRANCHED-CHAIN AMINO ACID TRANSPORT PROTEIN BRAE"/>
    <property type="match status" value="1"/>
</dbReference>
<keyword evidence="4 6" id="KW-1133">Transmembrane helix</keyword>
<evidence type="ECO:0000313" key="8">
    <source>
        <dbReference type="Proteomes" id="UP001271769"/>
    </source>
</evidence>
<dbReference type="RefSeq" id="WP_320498758.1">
    <property type="nucleotide sequence ID" value="NZ_JAXCLX010000001.1"/>
</dbReference>
<evidence type="ECO:0000256" key="3">
    <source>
        <dbReference type="ARBA" id="ARBA00022692"/>
    </source>
</evidence>